<evidence type="ECO:0000313" key="1">
    <source>
        <dbReference type="EMBL" id="JAC79486.1"/>
    </source>
</evidence>
<gene>
    <name evidence="1" type="ORF">TSPGSL018_12597</name>
</gene>
<dbReference type="AlphaFoldDB" id="A0A061S9P2"/>
<organism evidence="1">
    <name type="scientific">Tetraselmis sp. GSL018</name>
    <dbReference type="NCBI Taxonomy" id="582737"/>
    <lineage>
        <taxon>Eukaryota</taxon>
        <taxon>Viridiplantae</taxon>
        <taxon>Chlorophyta</taxon>
        <taxon>core chlorophytes</taxon>
        <taxon>Chlorodendrophyceae</taxon>
        <taxon>Chlorodendrales</taxon>
        <taxon>Chlorodendraceae</taxon>
        <taxon>Tetraselmis</taxon>
    </lineage>
</organism>
<sequence length="92" mass="9572">MISTTAKLAAAPVASQSARRPARVQVKAVAVEKKQDVAQRRAVFTGLAAAAAAALAPRGAVAEEERSKELISRLCASNPTSKACLENSAKRQ</sequence>
<proteinExistence type="predicted"/>
<reference evidence="1" key="1">
    <citation type="submission" date="2014-05" db="EMBL/GenBank/DDBJ databases">
        <title>The transcriptome of the halophilic microalga Tetraselmis sp. GSL018 isolated from the Great Salt Lake, Utah.</title>
        <authorList>
            <person name="Jinkerson R.E."/>
            <person name="D'Adamo S."/>
            <person name="Posewitz M.C."/>
        </authorList>
    </citation>
    <scope>NUCLEOTIDE SEQUENCE</scope>
    <source>
        <strain evidence="1">GSL018</strain>
    </source>
</reference>
<protein>
    <submittedName>
        <fullName evidence="1">Uncharacterized protein</fullName>
    </submittedName>
</protein>
<name>A0A061S9P2_9CHLO</name>
<accession>A0A061S9P2</accession>
<dbReference type="EMBL" id="GBEZ01005871">
    <property type="protein sequence ID" value="JAC79486.1"/>
    <property type="molecule type" value="Transcribed_RNA"/>
</dbReference>